<evidence type="ECO:0000313" key="2">
    <source>
        <dbReference type="EMBL" id="MFD2564144.1"/>
    </source>
</evidence>
<dbReference type="RefSeq" id="WP_378293989.1">
    <property type="nucleotide sequence ID" value="NZ_JBHULE010000019.1"/>
</dbReference>
<protein>
    <recommendedName>
        <fullName evidence="4">T9SS C-terminal target domain-containing protein</fullName>
    </recommendedName>
</protein>
<sequence>MRSTILSLTILIFSSAIVSSQNMINDDSMKWMKGWTNFDPNHEAYPEADEDIPTIIDQDFYLTNDAVYLMSGNVYVTNGATLTIQEGTIIRCATEIETSLIISRGSKLIARGLNGQPIVFTSSKSPRARKSGDWGGIIIAGSGTINSPSEAGIIKGDFLPQYSLYGGNNDDEMTAIMTYVRIEYAGKKVNRSKELNGLSLYALGKESILDNIMISYSADDSFEFFGGKANMHNLISYKAKDDDYDFTLGFQGELYNILAVRHPYISDVSGSYAIEIDGYDKKLGITSKGLSSVNIKDATLINLSDSSNYQHTNAAISSKNLARLNFTDSKISGFANVVKFDKSYTSYATLEKSFSLENSIFNVHDVNVLVQLEPKSEAQKLLKYNMFTTQFRNVADFFEKPLDAKNPKFILKQSRDTYTVMQ</sequence>
<evidence type="ECO:0008006" key="4">
    <source>
        <dbReference type="Google" id="ProtNLM"/>
    </source>
</evidence>
<proteinExistence type="predicted"/>
<evidence type="ECO:0000256" key="1">
    <source>
        <dbReference type="SAM" id="SignalP"/>
    </source>
</evidence>
<gene>
    <name evidence="2" type="ORF">ACFSR1_15795</name>
</gene>
<dbReference type="EMBL" id="JBHULE010000019">
    <property type="protein sequence ID" value="MFD2564144.1"/>
    <property type="molecule type" value="Genomic_DNA"/>
</dbReference>
<reference evidence="3" key="1">
    <citation type="journal article" date="2019" name="Int. J. Syst. Evol. Microbiol.">
        <title>The Global Catalogue of Microorganisms (GCM) 10K type strain sequencing project: providing services to taxonomists for standard genome sequencing and annotation.</title>
        <authorList>
            <consortium name="The Broad Institute Genomics Platform"/>
            <consortium name="The Broad Institute Genome Sequencing Center for Infectious Disease"/>
            <person name="Wu L."/>
            <person name="Ma J."/>
        </authorList>
    </citation>
    <scope>NUCLEOTIDE SEQUENCE [LARGE SCALE GENOMIC DNA]</scope>
    <source>
        <strain evidence="3">KCTC 52274</strain>
    </source>
</reference>
<organism evidence="2 3">
    <name type="scientific">Aquimarina rubra</name>
    <dbReference type="NCBI Taxonomy" id="1920033"/>
    <lineage>
        <taxon>Bacteria</taxon>
        <taxon>Pseudomonadati</taxon>
        <taxon>Bacteroidota</taxon>
        <taxon>Flavobacteriia</taxon>
        <taxon>Flavobacteriales</taxon>
        <taxon>Flavobacteriaceae</taxon>
        <taxon>Aquimarina</taxon>
    </lineage>
</organism>
<dbReference type="PANTHER" id="PTHR41339">
    <property type="entry name" value="LIPL48"/>
    <property type="match status" value="1"/>
</dbReference>
<keyword evidence="3" id="KW-1185">Reference proteome</keyword>
<name>A0ABW5LI12_9FLAO</name>
<accession>A0ABW5LI12</accession>
<keyword evidence="1" id="KW-0732">Signal</keyword>
<evidence type="ECO:0000313" key="3">
    <source>
        <dbReference type="Proteomes" id="UP001597319"/>
    </source>
</evidence>
<feature type="chain" id="PRO_5045261887" description="T9SS C-terminal target domain-containing protein" evidence="1">
    <location>
        <begin position="21"/>
        <end position="422"/>
    </location>
</feature>
<dbReference type="Proteomes" id="UP001597319">
    <property type="component" value="Unassembled WGS sequence"/>
</dbReference>
<dbReference type="PANTHER" id="PTHR41339:SF1">
    <property type="entry name" value="SECRETED PROTEIN"/>
    <property type="match status" value="1"/>
</dbReference>
<comment type="caution">
    <text evidence="2">The sequence shown here is derived from an EMBL/GenBank/DDBJ whole genome shotgun (WGS) entry which is preliminary data.</text>
</comment>
<feature type="signal peptide" evidence="1">
    <location>
        <begin position="1"/>
        <end position="20"/>
    </location>
</feature>